<evidence type="ECO:0000313" key="2">
    <source>
        <dbReference type="EMBL" id="KAK3332676.1"/>
    </source>
</evidence>
<feature type="compositionally biased region" description="Basic residues" evidence="1">
    <location>
        <begin position="48"/>
        <end position="59"/>
    </location>
</feature>
<feature type="compositionally biased region" description="Polar residues" evidence="1">
    <location>
        <begin position="19"/>
        <end position="38"/>
    </location>
</feature>
<dbReference type="PANTHER" id="PTHR37540">
    <property type="entry name" value="TRANSCRIPTION FACTOR (ACR-2), PUTATIVE-RELATED-RELATED"/>
    <property type="match status" value="1"/>
</dbReference>
<keyword evidence="3" id="KW-1185">Reference proteome</keyword>
<protein>
    <submittedName>
        <fullName evidence="2">Uncharacterized protein</fullName>
    </submittedName>
</protein>
<organism evidence="2 3">
    <name type="scientific">Cercophora scortea</name>
    <dbReference type="NCBI Taxonomy" id="314031"/>
    <lineage>
        <taxon>Eukaryota</taxon>
        <taxon>Fungi</taxon>
        <taxon>Dikarya</taxon>
        <taxon>Ascomycota</taxon>
        <taxon>Pezizomycotina</taxon>
        <taxon>Sordariomycetes</taxon>
        <taxon>Sordariomycetidae</taxon>
        <taxon>Sordariales</taxon>
        <taxon>Lasiosphaeriaceae</taxon>
        <taxon>Cercophora</taxon>
    </lineage>
</organism>
<dbReference type="EMBL" id="JAUEPO010000002">
    <property type="protein sequence ID" value="KAK3332676.1"/>
    <property type="molecule type" value="Genomic_DNA"/>
</dbReference>
<proteinExistence type="predicted"/>
<accession>A0AAE0IY38</accession>
<evidence type="ECO:0000313" key="3">
    <source>
        <dbReference type="Proteomes" id="UP001286456"/>
    </source>
</evidence>
<evidence type="ECO:0000256" key="1">
    <source>
        <dbReference type="SAM" id="MobiDB-lite"/>
    </source>
</evidence>
<dbReference type="PANTHER" id="PTHR37540:SF5">
    <property type="entry name" value="TRANSCRIPTION FACTOR DOMAIN-CONTAINING PROTEIN"/>
    <property type="match status" value="1"/>
</dbReference>
<dbReference type="Proteomes" id="UP001286456">
    <property type="component" value="Unassembled WGS sequence"/>
</dbReference>
<feature type="region of interest" description="Disordered" evidence="1">
    <location>
        <begin position="1"/>
        <end position="91"/>
    </location>
</feature>
<comment type="caution">
    <text evidence="2">The sequence shown here is derived from an EMBL/GenBank/DDBJ whole genome shotgun (WGS) entry which is preliminary data.</text>
</comment>
<dbReference type="AlphaFoldDB" id="A0AAE0IY38"/>
<gene>
    <name evidence="2" type="ORF">B0T19DRAFT_416252</name>
</gene>
<reference evidence="2" key="2">
    <citation type="submission" date="2023-06" db="EMBL/GenBank/DDBJ databases">
        <authorList>
            <consortium name="Lawrence Berkeley National Laboratory"/>
            <person name="Haridas S."/>
            <person name="Hensen N."/>
            <person name="Bonometti L."/>
            <person name="Westerberg I."/>
            <person name="Brannstrom I.O."/>
            <person name="Guillou S."/>
            <person name="Cros-Aarteil S."/>
            <person name="Calhoun S."/>
            <person name="Kuo A."/>
            <person name="Mondo S."/>
            <person name="Pangilinan J."/>
            <person name="Riley R."/>
            <person name="Labutti K."/>
            <person name="Andreopoulos B."/>
            <person name="Lipzen A."/>
            <person name="Chen C."/>
            <person name="Yanf M."/>
            <person name="Daum C."/>
            <person name="Ng V."/>
            <person name="Clum A."/>
            <person name="Steindorff A."/>
            <person name="Ohm R."/>
            <person name="Martin F."/>
            <person name="Silar P."/>
            <person name="Natvig D."/>
            <person name="Lalanne C."/>
            <person name="Gautier V."/>
            <person name="Ament-Velasquez S.L."/>
            <person name="Kruys A."/>
            <person name="Hutchinson M.I."/>
            <person name="Powell A.J."/>
            <person name="Barry K."/>
            <person name="Miller A.N."/>
            <person name="Grigoriev I.V."/>
            <person name="Debuchy R."/>
            <person name="Gladieux P."/>
            <person name="Thoren M.H."/>
            <person name="Johannesson H."/>
        </authorList>
    </citation>
    <scope>NUCLEOTIDE SEQUENCE</scope>
    <source>
        <strain evidence="2">SMH4131-1</strain>
    </source>
</reference>
<reference evidence="2" key="1">
    <citation type="journal article" date="2023" name="Mol. Phylogenet. Evol.">
        <title>Genome-scale phylogeny and comparative genomics of the fungal order Sordariales.</title>
        <authorList>
            <person name="Hensen N."/>
            <person name="Bonometti L."/>
            <person name="Westerberg I."/>
            <person name="Brannstrom I.O."/>
            <person name="Guillou S."/>
            <person name="Cros-Aarteil S."/>
            <person name="Calhoun S."/>
            <person name="Haridas S."/>
            <person name="Kuo A."/>
            <person name="Mondo S."/>
            <person name="Pangilinan J."/>
            <person name="Riley R."/>
            <person name="LaButti K."/>
            <person name="Andreopoulos B."/>
            <person name="Lipzen A."/>
            <person name="Chen C."/>
            <person name="Yan M."/>
            <person name="Daum C."/>
            <person name="Ng V."/>
            <person name="Clum A."/>
            <person name="Steindorff A."/>
            <person name="Ohm R.A."/>
            <person name="Martin F."/>
            <person name="Silar P."/>
            <person name="Natvig D.O."/>
            <person name="Lalanne C."/>
            <person name="Gautier V."/>
            <person name="Ament-Velasquez S.L."/>
            <person name="Kruys A."/>
            <person name="Hutchinson M.I."/>
            <person name="Powell A.J."/>
            <person name="Barry K."/>
            <person name="Miller A.N."/>
            <person name="Grigoriev I.V."/>
            <person name="Debuchy R."/>
            <person name="Gladieux P."/>
            <person name="Hiltunen Thoren M."/>
            <person name="Johannesson H."/>
        </authorList>
    </citation>
    <scope>NUCLEOTIDE SEQUENCE</scope>
    <source>
        <strain evidence="2">SMH4131-1</strain>
    </source>
</reference>
<sequence>MPSAPRPSPSERRHPSLFFVNTSHPGDATSSKSLSSIRSHVAKDIHARARHARSVKPRSKSSVDRDGPTKTAARQMHRSSATAPQLQAAEANTRPVALRRNYVHVPLPSPSTILSPQGDPFGSSARPLSELETSLISYYSQFYIANTDEECPQMITGSNLITLPSWIQFVLEDAGLIAALLYQICRLIRRDSALQHVAELCDRYSLQCIESTRRSLALDDISDHTIAKVMILASEEWRYGSYETWEMHKTAVARMVGIRGGLDALGVGGFLKQVILSKPQIYPIA</sequence>
<name>A0AAE0IY38_9PEZI</name>